<proteinExistence type="predicted"/>
<gene>
    <name evidence="1" type="ORF">EFY79_09870</name>
</gene>
<dbReference type="Proteomes" id="UP000267223">
    <property type="component" value="Unassembled WGS sequence"/>
</dbReference>
<protein>
    <recommendedName>
        <fullName evidence="3">Lipoprotein</fullName>
    </recommendedName>
</protein>
<accession>A0A3M9NGP4</accession>
<evidence type="ECO:0000313" key="1">
    <source>
        <dbReference type="EMBL" id="RNI36625.1"/>
    </source>
</evidence>
<dbReference type="EMBL" id="RJJR01000007">
    <property type="protein sequence ID" value="RNI36625.1"/>
    <property type="molecule type" value="Genomic_DNA"/>
</dbReference>
<reference evidence="1 2" key="1">
    <citation type="submission" date="2018-11" db="EMBL/GenBank/DDBJ databases">
        <title>Draft genome sequence of Ferruginibacter sp. BO-59.</title>
        <authorList>
            <person name="Im W.T."/>
        </authorList>
    </citation>
    <scope>NUCLEOTIDE SEQUENCE [LARGE SCALE GENOMIC DNA]</scope>
    <source>
        <strain evidence="1 2">BO-59</strain>
    </source>
</reference>
<dbReference type="OrthoDB" id="766447at2"/>
<dbReference type="RefSeq" id="WP_123120543.1">
    <property type="nucleotide sequence ID" value="NZ_RJJR01000007.1"/>
</dbReference>
<sequence>MKWIFFMALLVFLGGCGLRQREIELNKKMNELNQREQQLNLREQSIDLKEEQLNLREQSVDSTQKVINDSLFLEHQKLPGKWTVEMQASETNCAGSAVGDIKNEQWDFLFQDDMVIVKAFSNKRLVRIYTGNYIGNSLRLTVNQDTSETSAKITVRLQKASDKEMTGEREIIQENGCRILYALRLKKQ</sequence>
<dbReference type="PROSITE" id="PS51257">
    <property type="entry name" value="PROKAR_LIPOPROTEIN"/>
    <property type="match status" value="1"/>
</dbReference>
<organism evidence="1 2">
    <name type="scientific">Hanamia caeni</name>
    <dbReference type="NCBI Taxonomy" id="2294116"/>
    <lineage>
        <taxon>Bacteria</taxon>
        <taxon>Pseudomonadati</taxon>
        <taxon>Bacteroidota</taxon>
        <taxon>Chitinophagia</taxon>
        <taxon>Chitinophagales</taxon>
        <taxon>Chitinophagaceae</taxon>
        <taxon>Hanamia</taxon>
    </lineage>
</organism>
<dbReference type="AlphaFoldDB" id="A0A3M9NGP4"/>
<comment type="caution">
    <text evidence="1">The sequence shown here is derived from an EMBL/GenBank/DDBJ whole genome shotgun (WGS) entry which is preliminary data.</text>
</comment>
<evidence type="ECO:0000313" key="2">
    <source>
        <dbReference type="Proteomes" id="UP000267223"/>
    </source>
</evidence>
<name>A0A3M9NGP4_9BACT</name>
<keyword evidence="2" id="KW-1185">Reference proteome</keyword>
<evidence type="ECO:0008006" key="3">
    <source>
        <dbReference type="Google" id="ProtNLM"/>
    </source>
</evidence>